<accession>A0A7Y2KSC8</accession>
<reference evidence="1 3" key="1">
    <citation type="submission" date="2020-05" db="EMBL/GenBank/DDBJ databases">
        <title>Draft Genome Sequences of Sphingomonas sp. Isolated from the International Space Station.</title>
        <authorList>
            <person name="Bijlani S."/>
            <person name="Singh N.K."/>
            <person name="Mason C.E."/>
            <person name="Wang C.C."/>
            <person name="Venkateswaran K."/>
        </authorList>
    </citation>
    <scope>NUCLEOTIDE SEQUENCE [LARGE SCALE GENOMIC DNA]</scope>
    <source>
        <strain evidence="1 3">FKI-L5-BR-P1</strain>
    </source>
</reference>
<dbReference type="GeneID" id="78528877"/>
<reference evidence="2 4" key="2">
    <citation type="submission" date="2020-12" db="EMBL/GenBank/DDBJ databases">
        <title>FDA dAtabase for Regulatory Grade micrObial Sequences (FDA-ARGOS): Supporting development and validation of Infectious Disease Dx tests.</title>
        <authorList>
            <person name="Sproer C."/>
            <person name="Gronow S."/>
            <person name="Severitt S."/>
            <person name="Schroder I."/>
            <person name="Tallon L."/>
            <person name="Sadzewicz L."/>
            <person name="Zhao X."/>
            <person name="Boylan J."/>
            <person name="Ott S."/>
            <person name="Bowen H."/>
            <person name="Vavikolanu K."/>
            <person name="Mehta A."/>
            <person name="Aluvathingal J."/>
            <person name="Nadendla S."/>
            <person name="Lowell S."/>
            <person name="Myers T."/>
            <person name="Yan Y."/>
            <person name="Sichtig H."/>
        </authorList>
    </citation>
    <scope>NUCLEOTIDE SEQUENCE [LARGE SCALE GENOMIC DNA]</scope>
    <source>
        <strain evidence="2 4">FDAARGOS_881</strain>
    </source>
</reference>
<dbReference type="AlphaFoldDB" id="A0A7Y2KSC8"/>
<organism evidence="1 3">
    <name type="scientific">Sphingomonas paucimobilis</name>
    <name type="common">Pseudomonas paucimobilis</name>
    <dbReference type="NCBI Taxonomy" id="13689"/>
    <lineage>
        <taxon>Bacteria</taxon>
        <taxon>Pseudomonadati</taxon>
        <taxon>Pseudomonadota</taxon>
        <taxon>Alphaproteobacteria</taxon>
        <taxon>Sphingomonadales</taxon>
        <taxon>Sphingomonadaceae</taxon>
        <taxon>Sphingomonas</taxon>
    </lineage>
</organism>
<evidence type="ECO:0000313" key="3">
    <source>
        <dbReference type="Proteomes" id="UP000550136"/>
    </source>
</evidence>
<proteinExistence type="predicted"/>
<dbReference type="Proteomes" id="UP000594836">
    <property type="component" value="Chromosome"/>
</dbReference>
<protein>
    <submittedName>
        <fullName evidence="1">Uncharacterized protein</fullName>
    </submittedName>
</protein>
<dbReference type="Proteomes" id="UP000550136">
    <property type="component" value="Unassembled WGS sequence"/>
</dbReference>
<name>A0A7Y2KSC8_SPHPI</name>
<evidence type="ECO:0000313" key="4">
    <source>
        <dbReference type="Proteomes" id="UP000594836"/>
    </source>
</evidence>
<dbReference type="RefSeq" id="WP_037569168.1">
    <property type="nucleotide sequence ID" value="NZ_CAMKZA010000025.1"/>
</dbReference>
<gene>
    <name evidence="1" type="ORF">HKX06_15345</name>
    <name evidence="2" type="ORF">I6G38_11095</name>
</gene>
<dbReference type="EMBL" id="CP065713">
    <property type="protein sequence ID" value="QPT07405.1"/>
    <property type="molecule type" value="Genomic_DNA"/>
</dbReference>
<evidence type="ECO:0000313" key="2">
    <source>
        <dbReference type="EMBL" id="QPT07405.1"/>
    </source>
</evidence>
<dbReference type="EMBL" id="JABEOU010000042">
    <property type="protein sequence ID" value="NNG58740.1"/>
    <property type="molecule type" value="Genomic_DNA"/>
</dbReference>
<evidence type="ECO:0000313" key="1">
    <source>
        <dbReference type="EMBL" id="NNG58740.1"/>
    </source>
</evidence>
<sequence length="152" mass="16661">MMIDMAGRAVRRHLQKANEQIGAMKTRLKMPDAGGLLILMNEAEPMIDISAIGYTLKTAFETVEGAYPHITNVWAIVESHRIAMPGGRKGLPHLHAFKSLDRLAELSFIERCSGLGSITPVRIWNDLNIEAIGAPCARSMTTPRRSGLLPVS</sequence>